<evidence type="ECO:0000256" key="1">
    <source>
        <dbReference type="SAM" id="SignalP"/>
    </source>
</evidence>
<dbReference type="Proteomes" id="UP001196565">
    <property type="component" value="Unassembled WGS sequence"/>
</dbReference>
<dbReference type="Pfam" id="PF00174">
    <property type="entry name" value="Oxidored_molyb"/>
    <property type="match status" value="1"/>
</dbReference>
<dbReference type="InterPro" id="IPR000572">
    <property type="entry name" value="OxRdtase_Mopterin-bd_dom"/>
</dbReference>
<evidence type="ECO:0000313" key="3">
    <source>
        <dbReference type="EMBL" id="MBW6396603.1"/>
    </source>
</evidence>
<feature type="chain" id="PRO_5046582922" description="Oxidoreductase molybdopterin-binding domain-containing protein" evidence="1">
    <location>
        <begin position="21"/>
        <end position="157"/>
    </location>
</feature>
<accession>A0ABS7A2U5</accession>
<feature type="domain" description="Oxidoreductase molybdopterin-binding" evidence="2">
    <location>
        <begin position="57"/>
        <end position="132"/>
    </location>
</feature>
<protein>
    <recommendedName>
        <fullName evidence="2">Oxidoreductase molybdopterin-binding domain-containing protein</fullName>
    </recommendedName>
</protein>
<dbReference type="Gene3D" id="3.90.420.10">
    <property type="entry name" value="Oxidoreductase, molybdopterin-binding domain"/>
    <property type="match status" value="1"/>
</dbReference>
<organism evidence="3 4">
    <name type="scientific">Roseomonas alba</name>
    <dbReference type="NCBI Taxonomy" id="2846776"/>
    <lineage>
        <taxon>Bacteria</taxon>
        <taxon>Pseudomonadati</taxon>
        <taxon>Pseudomonadota</taxon>
        <taxon>Alphaproteobacteria</taxon>
        <taxon>Acetobacterales</taxon>
        <taxon>Roseomonadaceae</taxon>
        <taxon>Roseomonas</taxon>
    </lineage>
</organism>
<dbReference type="SUPFAM" id="SSF56524">
    <property type="entry name" value="Oxidoreductase molybdopterin-binding domain"/>
    <property type="match status" value="1"/>
</dbReference>
<name>A0ABS7A2U5_9PROT</name>
<comment type="caution">
    <text evidence="3">The sequence shown here is derived from an EMBL/GenBank/DDBJ whole genome shotgun (WGS) entry which is preliminary data.</text>
</comment>
<sequence length="157" mass="17018">MSIARRVLLSGFGFPLAAAAGDLAVLQVAGSIAPPSPRLLDLAALDAIGLEPLVTRTPWTQGPQHFSGVTLARLLASLGAFGDTLRVVALNDYAAAMPIAEVLASDGFLATRQDGEPIPIRNRGPFWILFPWSERPELFTRIHRQRAVWQVKRLEIA</sequence>
<dbReference type="InterPro" id="IPR036374">
    <property type="entry name" value="OxRdtase_Mopterin-bd_sf"/>
</dbReference>
<dbReference type="RefSeq" id="WP_219761011.1">
    <property type="nucleotide sequence ID" value="NZ_JAHYBZ010000001.1"/>
</dbReference>
<proteinExistence type="predicted"/>
<keyword evidence="1" id="KW-0732">Signal</keyword>
<evidence type="ECO:0000313" key="4">
    <source>
        <dbReference type="Proteomes" id="UP001196565"/>
    </source>
</evidence>
<evidence type="ECO:0000259" key="2">
    <source>
        <dbReference type="Pfam" id="PF00174"/>
    </source>
</evidence>
<dbReference type="EMBL" id="JAHYBZ010000001">
    <property type="protein sequence ID" value="MBW6396603.1"/>
    <property type="molecule type" value="Genomic_DNA"/>
</dbReference>
<feature type="signal peptide" evidence="1">
    <location>
        <begin position="1"/>
        <end position="20"/>
    </location>
</feature>
<keyword evidence="4" id="KW-1185">Reference proteome</keyword>
<reference evidence="3 4" key="1">
    <citation type="submission" date="2021-07" db="EMBL/GenBank/DDBJ databases">
        <authorList>
            <person name="So Y."/>
        </authorList>
    </citation>
    <scope>NUCLEOTIDE SEQUENCE [LARGE SCALE GENOMIC DNA]</scope>
    <source>
        <strain evidence="3 4">HJA6</strain>
    </source>
</reference>
<gene>
    <name evidence="3" type="ORF">KPL78_02035</name>
</gene>